<accession>A0ACC0TQP4</accession>
<dbReference type="EMBL" id="JAGFNK010001302">
    <property type="protein sequence ID" value="KAI9432803.1"/>
    <property type="molecule type" value="Genomic_DNA"/>
</dbReference>
<evidence type="ECO:0000313" key="1">
    <source>
        <dbReference type="EMBL" id="KAI9432803.1"/>
    </source>
</evidence>
<organism evidence="1 2">
    <name type="scientific">Russula earlei</name>
    <dbReference type="NCBI Taxonomy" id="71964"/>
    <lineage>
        <taxon>Eukaryota</taxon>
        <taxon>Fungi</taxon>
        <taxon>Dikarya</taxon>
        <taxon>Basidiomycota</taxon>
        <taxon>Agaricomycotina</taxon>
        <taxon>Agaricomycetes</taxon>
        <taxon>Russulales</taxon>
        <taxon>Russulaceae</taxon>
        <taxon>Russula</taxon>
    </lineage>
</organism>
<keyword evidence="2" id="KW-1185">Reference proteome</keyword>
<reference evidence="1" key="1">
    <citation type="submission" date="2021-03" db="EMBL/GenBank/DDBJ databases">
        <title>Evolutionary priming and transition to the ectomycorrhizal habit in an iconic lineage of mushroom-forming fungi: is preadaptation a requirement?</title>
        <authorList>
            <consortium name="DOE Joint Genome Institute"/>
            <person name="Looney B.P."/>
            <person name="Miyauchi S."/>
            <person name="Morin E."/>
            <person name="Drula E."/>
            <person name="Courty P.E."/>
            <person name="Chicoki N."/>
            <person name="Fauchery L."/>
            <person name="Kohler A."/>
            <person name="Kuo A."/>
            <person name="LaButti K."/>
            <person name="Pangilinan J."/>
            <person name="Lipzen A."/>
            <person name="Riley R."/>
            <person name="Andreopoulos W."/>
            <person name="He G."/>
            <person name="Johnson J."/>
            <person name="Barry K.W."/>
            <person name="Grigoriev I.V."/>
            <person name="Nagy L."/>
            <person name="Hibbett D."/>
            <person name="Henrissat B."/>
            <person name="Matheny P.B."/>
            <person name="Labbe J."/>
            <person name="Martin A.F."/>
        </authorList>
    </citation>
    <scope>NUCLEOTIDE SEQUENCE</scope>
    <source>
        <strain evidence="1">BPL698</strain>
    </source>
</reference>
<evidence type="ECO:0000313" key="2">
    <source>
        <dbReference type="Proteomes" id="UP001207468"/>
    </source>
</evidence>
<comment type="caution">
    <text evidence="1">The sequence shown here is derived from an EMBL/GenBank/DDBJ whole genome shotgun (WGS) entry which is preliminary data.</text>
</comment>
<name>A0ACC0TQP4_9AGAM</name>
<sequence>MNTANNTTNTVIKDTTANPAPLGLLGFGMTTVLLNLHNAGFFELNSMIMGMGIFMGGIAQIFAGLQEWKKNNTFGATAFTAYGAFWLSLVALWLIPKTSFGTAYASSEAGIAWYLLLWGVFTFFMFIGTLRLNRTLQVIFFTLTVLFFLLAASAFTENKSLHTFAGYEGIVCGLSAMYGCFAQILNEVYGKTVLPLGVRE</sequence>
<protein>
    <submittedName>
        <fullName evidence="1">GPR1/FUN34/yaaH family protein</fullName>
    </submittedName>
</protein>
<dbReference type="Proteomes" id="UP001207468">
    <property type="component" value="Unassembled WGS sequence"/>
</dbReference>
<proteinExistence type="predicted"/>
<gene>
    <name evidence="1" type="ORF">F5148DRAFT_1295659</name>
</gene>